<dbReference type="AlphaFoldDB" id="A0AAE1CPI0"/>
<reference evidence="2" key="1">
    <citation type="journal article" date="2023" name="G3 (Bethesda)">
        <title>A reference genome for the long-term kleptoplast-retaining sea slug Elysia crispata morphotype clarki.</title>
        <authorList>
            <person name="Eastman K.E."/>
            <person name="Pendleton A.L."/>
            <person name="Shaikh M.A."/>
            <person name="Suttiyut T."/>
            <person name="Ogas R."/>
            <person name="Tomko P."/>
            <person name="Gavelis G."/>
            <person name="Widhalm J.R."/>
            <person name="Wisecaver J.H."/>
        </authorList>
    </citation>
    <scope>NUCLEOTIDE SEQUENCE</scope>
    <source>
        <strain evidence="2">ECLA1</strain>
    </source>
</reference>
<protein>
    <submittedName>
        <fullName evidence="2">Uncharacterized protein</fullName>
    </submittedName>
</protein>
<keyword evidence="3" id="KW-1185">Reference proteome</keyword>
<keyword evidence="1" id="KW-0472">Membrane</keyword>
<gene>
    <name evidence="2" type="ORF">RRG08_043107</name>
</gene>
<name>A0AAE1CPI0_9GAST</name>
<sequence length="92" mass="10317">MSSNIRYLQDLCRAVADLRETRACSVNIIMLHFFAAIVSLILYYSHSPADNANIALTGQNRIWMEAIGGNVTRDAIKETNLEQFDISALIEN</sequence>
<keyword evidence="1" id="KW-1133">Transmembrane helix</keyword>
<proteinExistence type="predicted"/>
<accession>A0AAE1CPI0</accession>
<dbReference type="Proteomes" id="UP001283361">
    <property type="component" value="Unassembled WGS sequence"/>
</dbReference>
<keyword evidence="1" id="KW-0812">Transmembrane</keyword>
<organism evidence="2 3">
    <name type="scientific">Elysia crispata</name>
    <name type="common">lettuce slug</name>
    <dbReference type="NCBI Taxonomy" id="231223"/>
    <lineage>
        <taxon>Eukaryota</taxon>
        <taxon>Metazoa</taxon>
        <taxon>Spiralia</taxon>
        <taxon>Lophotrochozoa</taxon>
        <taxon>Mollusca</taxon>
        <taxon>Gastropoda</taxon>
        <taxon>Heterobranchia</taxon>
        <taxon>Euthyneura</taxon>
        <taxon>Panpulmonata</taxon>
        <taxon>Sacoglossa</taxon>
        <taxon>Placobranchoidea</taxon>
        <taxon>Plakobranchidae</taxon>
        <taxon>Elysia</taxon>
    </lineage>
</organism>
<evidence type="ECO:0000313" key="2">
    <source>
        <dbReference type="EMBL" id="KAK3725693.1"/>
    </source>
</evidence>
<comment type="caution">
    <text evidence="2">The sequence shown here is derived from an EMBL/GenBank/DDBJ whole genome shotgun (WGS) entry which is preliminary data.</text>
</comment>
<evidence type="ECO:0000313" key="3">
    <source>
        <dbReference type="Proteomes" id="UP001283361"/>
    </source>
</evidence>
<evidence type="ECO:0000256" key="1">
    <source>
        <dbReference type="SAM" id="Phobius"/>
    </source>
</evidence>
<dbReference type="EMBL" id="JAWDGP010007329">
    <property type="protein sequence ID" value="KAK3725693.1"/>
    <property type="molecule type" value="Genomic_DNA"/>
</dbReference>
<feature type="transmembrane region" description="Helical" evidence="1">
    <location>
        <begin position="21"/>
        <end position="44"/>
    </location>
</feature>